<keyword evidence="4" id="KW-1185">Reference proteome</keyword>
<gene>
    <name evidence="3" type="ORF">BDA99DRAFT_573999</name>
</gene>
<proteinExistence type="predicted"/>
<comment type="caution">
    <text evidence="3">The sequence shown here is derived from an EMBL/GenBank/DDBJ whole genome shotgun (WGS) entry which is preliminary data.</text>
</comment>
<organism evidence="3 4">
    <name type="scientific">Phascolomyces articulosus</name>
    <dbReference type="NCBI Taxonomy" id="60185"/>
    <lineage>
        <taxon>Eukaryota</taxon>
        <taxon>Fungi</taxon>
        <taxon>Fungi incertae sedis</taxon>
        <taxon>Mucoromycota</taxon>
        <taxon>Mucoromycotina</taxon>
        <taxon>Mucoromycetes</taxon>
        <taxon>Mucorales</taxon>
        <taxon>Lichtheimiaceae</taxon>
        <taxon>Phascolomyces</taxon>
    </lineage>
</organism>
<evidence type="ECO:0000313" key="4">
    <source>
        <dbReference type="Proteomes" id="UP001209540"/>
    </source>
</evidence>
<dbReference type="EMBL" id="JAIXMP010000022">
    <property type="protein sequence ID" value="KAI9255756.1"/>
    <property type="molecule type" value="Genomic_DNA"/>
</dbReference>
<reference evidence="3" key="1">
    <citation type="journal article" date="2022" name="IScience">
        <title>Evolution of zygomycete secretomes and the origins of terrestrial fungal ecologies.</title>
        <authorList>
            <person name="Chang Y."/>
            <person name="Wang Y."/>
            <person name="Mondo S."/>
            <person name="Ahrendt S."/>
            <person name="Andreopoulos W."/>
            <person name="Barry K."/>
            <person name="Beard J."/>
            <person name="Benny G.L."/>
            <person name="Blankenship S."/>
            <person name="Bonito G."/>
            <person name="Cuomo C."/>
            <person name="Desiro A."/>
            <person name="Gervers K.A."/>
            <person name="Hundley H."/>
            <person name="Kuo A."/>
            <person name="LaButti K."/>
            <person name="Lang B.F."/>
            <person name="Lipzen A."/>
            <person name="O'Donnell K."/>
            <person name="Pangilinan J."/>
            <person name="Reynolds N."/>
            <person name="Sandor L."/>
            <person name="Smith M.E."/>
            <person name="Tsang A."/>
            <person name="Grigoriev I.V."/>
            <person name="Stajich J.E."/>
            <person name="Spatafora J.W."/>
        </authorList>
    </citation>
    <scope>NUCLEOTIDE SEQUENCE</scope>
    <source>
        <strain evidence="3">RSA 2281</strain>
    </source>
</reference>
<feature type="compositionally biased region" description="Basic and acidic residues" evidence="1">
    <location>
        <begin position="119"/>
        <end position="133"/>
    </location>
</feature>
<evidence type="ECO:0000256" key="1">
    <source>
        <dbReference type="SAM" id="MobiDB-lite"/>
    </source>
</evidence>
<feature type="signal peptide" evidence="2">
    <location>
        <begin position="1"/>
        <end position="20"/>
    </location>
</feature>
<protein>
    <submittedName>
        <fullName evidence="3">Uncharacterized protein</fullName>
    </submittedName>
</protein>
<dbReference type="Proteomes" id="UP001209540">
    <property type="component" value="Unassembled WGS sequence"/>
</dbReference>
<accession>A0AAD5JVL0</accession>
<reference evidence="3" key="2">
    <citation type="submission" date="2023-02" db="EMBL/GenBank/DDBJ databases">
        <authorList>
            <consortium name="DOE Joint Genome Institute"/>
            <person name="Mondo S.J."/>
            <person name="Chang Y."/>
            <person name="Wang Y."/>
            <person name="Ahrendt S."/>
            <person name="Andreopoulos W."/>
            <person name="Barry K."/>
            <person name="Beard J."/>
            <person name="Benny G.L."/>
            <person name="Blankenship S."/>
            <person name="Bonito G."/>
            <person name="Cuomo C."/>
            <person name="Desiro A."/>
            <person name="Gervers K.A."/>
            <person name="Hundley H."/>
            <person name="Kuo A."/>
            <person name="LaButti K."/>
            <person name="Lang B.F."/>
            <person name="Lipzen A."/>
            <person name="O'Donnell K."/>
            <person name="Pangilinan J."/>
            <person name="Reynolds N."/>
            <person name="Sandor L."/>
            <person name="Smith M.W."/>
            <person name="Tsang A."/>
            <person name="Grigoriev I.V."/>
            <person name="Stajich J.E."/>
            <person name="Spatafora J.W."/>
        </authorList>
    </citation>
    <scope>NUCLEOTIDE SEQUENCE</scope>
    <source>
        <strain evidence="3">RSA 2281</strain>
    </source>
</reference>
<name>A0AAD5JVL0_9FUNG</name>
<keyword evidence="2" id="KW-0732">Signal</keyword>
<feature type="compositionally biased region" description="Acidic residues" evidence="1">
    <location>
        <begin position="107"/>
        <end position="118"/>
    </location>
</feature>
<sequence length="133" mass="14014">MHFSLSAIVLVAVSATAVLGQGETTSTGAKAGGDSQLGAIKTTTDQLQRKIQAAGIQEKLNGAPVKLQGAAGIIDGGKADKDPATDPQADAGATSTKQKRNEKDHDEPEEEDEDEDEDSDRKEERADRKEEDP</sequence>
<feature type="chain" id="PRO_5042235838" evidence="2">
    <location>
        <begin position="21"/>
        <end position="133"/>
    </location>
</feature>
<evidence type="ECO:0000313" key="3">
    <source>
        <dbReference type="EMBL" id="KAI9255756.1"/>
    </source>
</evidence>
<dbReference type="AlphaFoldDB" id="A0AAD5JVL0"/>
<feature type="region of interest" description="Disordered" evidence="1">
    <location>
        <begin position="73"/>
        <end position="133"/>
    </location>
</feature>
<evidence type="ECO:0000256" key="2">
    <source>
        <dbReference type="SAM" id="SignalP"/>
    </source>
</evidence>